<dbReference type="CDD" id="cd18919">
    <property type="entry name" value="bHLH_AtBPE_like"/>
    <property type="match status" value="1"/>
</dbReference>
<protein>
    <recommendedName>
        <fullName evidence="6">BHLH domain-containing protein</fullName>
    </recommendedName>
</protein>
<dbReference type="GO" id="GO:0003700">
    <property type="term" value="F:DNA-binding transcription factor activity"/>
    <property type="evidence" value="ECO:0007669"/>
    <property type="project" value="TreeGrafter"/>
</dbReference>
<dbReference type="GO" id="GO:0046983">
    <property type="term" value="F:protein dimerization activity"/>
    <property type="evidence" value="ECO:0007669"/>
    <property type="project" value="InterPro"/>
</dbReference>
<dbReference type="PANTHER" id="PTHR12565:SF184">
    <property type="entry name" value="BHLH TRANSCRIPTION FACTOR"/>
    <property type="match status" value="1"/>
</dbReference>
<accession>A0A835HB92</accession>
<gene>
    <name evidence="7" type="ORF">IFM89_025398</name>
</gene>
<keyword evidence="2" id="KW-0805">Transcription regulation</keyword>
<dbReference type="FunFam" id="4.10.280.10:FF:000002">
    <property type="entry name" value="Basic helix-loop-helix transcription factor"/>
    <property type="match status" value="1"/>
</dbReference>
<dbReference type="InterPro" id="IPR024097">
    <property type="entry name" value="bHLH_ZIP_TF"/>
</dbReference>
<dbReference type="PROSITE" id="PS50888">
    <property type="entry name" value="BHLH"/>
    <property type="match status" value="1"/>
</dbReference>
<evidence type="ECO:0000256" key="3">
    <source>
        <dbReference type="ARBA" id="ARBA00023163"/>
    </source>
</evidence>
<dbReference type="PANTHER" id="PTHR12565">
    <property type="entry name" value="STEROL REGULATORY ELEMENT-BINDING PROTEIN"/>
    <property type="match status" value="1"/>
</dbReference>
<evidence type="ECO:0000256" key="4">
    <source>
        <dbReference type="ARBA" id="ARBA00023242"/>
    </source>
</evidence>
<sequence>MDEKDDFDLEKRSADHLNYHSSKMLSESQFGAANDLKQSGLEPTIDIWRHQNSQNLGFDDSNLHASRSGFLQTGGGMMPQTLPEFPTDSSFIERAARFSCFNGGSFSDLGNHLSFSELMNLSANGLKPALGLQPRMTEENMNEAAQVDQREVEGTSIKETVVEFLRAPSYEAKDSDSDRQMELSMLEVGAEPAGRKGLGLKKRKRNGQDTEVERKEGAPRLQGETAKNDSETKQKKDQNPSTTAKATKHSKDSSKNSDAANQDYIHVRARRGQATNSHSLAERVRREKISERMKFLQDLVPGCNKVTGKAVMLDEIINYVQSLQRQVEFLSMKLATVNPMVDLNIEELLAKDIHQSRGGQSLYPFSPEMNMVPTQLHPSQQGLVQVGMSGTENPSDALRRTINPQLMAMNGAGYKDSNQIPNVWDNELNNALQMNFGNGAPFNSQEIDGSVPHGHMKVEL</sequence>
<feature type="domain" description="BHLH" evidence="6">
    <location>
        <begin position="273"/>
        <end position="323"/>
    </location>
</feature>
<evidence type="ECO:0000313" key="7">
    <source>
        <dbReference type="EMBL" id="KAF9593773.1"/>
    </source>
</evidence>
<comment type="caution">
    <text evidence="7">The sequence shown here is derived from an EMBL/GenBank/DDBJ whole genome shotgun (WGS) entry which is preliminary data.</text>
</comment>
<keyword evidence="8" id="KW-1185">Reference proteome</keyword>
<evidence type="ECO:0000256" key="2">
    <source>
        <dbReference type="ARBA" id="ARBA00023015"/>
    </source>
</evidence>
<dbReference type="InterPro" id="IPR036638">
    <property type="entry name" value="HLH_DNA-bd_sf"/>
</dbReference>
<reference evidence="7 8" key="1">
    <citation type="submission" date="2020-10" db="EMBL/GenBank/DDBJ databases">
        <title>The Coptis chinensis genome and diversification of protoberbering-type alkaloids.</title>
        <authorList>
            <person name="Wang B."/>
            <person name="Shu S."/>
            <person name="Song C."/>
            <person name="Liu Y."/>
        </authorList>
    </citation>
    <scope>NUCLEOTIDE SEQUENCE [LARGE SCALE GENOMIC DNA]</scope>
    <source>
        <strain evidence="7">HL-2020</strain>
        <tissue evidence="7">Leaf</tissue>
    </source>
</reference>
<dbReference type="AlphaFoldDB" id="A0A835HB92"/>
<dbReference type="Gene3D" id="4.10.280.10">
    <property type="entry name" value="Helix-loop-helix DNA-binding domain"/>
    <property type="match status" value="1"/>
</dbReference>
<feature type="compositionally biased region" description="Basic and acidic residues" evidence="5">
    <location>
        <begin position="226"/>
        <end position="238"/>
    </location>
</feature>
<dbReference type="SMART" id="SM00353">
    <property type="entry name" value="HLH"/>
    <property type="match status" value="1"/>
</dbReference>
<evidence type="ECO:0000256" key="1">
    <source>
        <dbReference type="ARBA" id="ARBA00004123"/>
    </source>
</evidence>
<dbReference type="OrthoDB" id="1923196at2759"/>
<dbReference type="GO" id="GO:0005634">
    <property type="term" value="C:nucleus"/>
    <property type="evidence" value="ECO:0007669"/>
    <property type="project" value="UniProtKB-SubCell"/>
</dbReference>
<keyword evidence="3" id="KW-0804">Transcription</keyword>
<evidence type="ECO:0000256" key="5">
    <source>
        <dbReference type="SAM" id="MobiDB-lite"/>
    </source>
</evidence>
<organism evidence="7 8">
    <name type="scientific">Coptis chinensis</name>
    <dbReference type="NCBI Taxonomy" id="261450"/>
    <lineage>
        <taxon>Eukaryota</taxon>
        <taxon>Viridiplantae</taxon>
        <taxon>Streptophyta</taxon>
        <taxon>Embryophyta</taxon>
        <taxon>Tracheophyta</taxon>
        <taxon>Spermatophyta</taxon>
        <taxon>Magnoliopsida</taxon>
        <taxon>Ranunculales</taxon>
        <taxon>Ranunculaceae</taxon>
        <taxon>Coptidoideae</taxon>
        <taxon>Coptis</taxon>
    </lineage>
</organism>
<comment type="subcellular location">
    <subcellularLocation>
        <location evidence="1">Nucleus</location>
    </subcellularLocation>
</comment>
<dbReference type="Pfam" id="PF00010">
    <property type="entry name" value="HLH"/>
    <property type="match status" value="1"/>
</dbReference>
<evidence type="ECO:0000313" key="8">
    <source>
        <dbReference type="Proteomes" id="UP000631114"/>
    </source>
</evidence>
<dbReference type="SUPFAM" id="SSF47459">
    <property type="entry name" value="HLH, helix-loop-helix DNA-binding domain"/>
    <property type="match status" value="1"/>
</dbReference>
<keyword evidence="4" id="KW-0539">Nucleus</keyword>
<proteinExistence type="predicted"/>
<feature type="compositionally biased region" description="Basic and acidic residues" evidence="5">
    <location>
        <begin position="206"/>
        <end position="218"/>
    </location>
</feature>
<feature type="region of interest" description="Disordered" evidence="5">
    <location>
        <begin position="187"/>
        <end position="259"/>
    </location>
</feature>
<dbReference type="Proteomes" id="UP000631114">
    <property type="component" value="Unassembled WGS sequence"/>
</dbReference>
<dbReference type="EMBL" id="JADFTS010000008">
    <property type="protein sequence ID" value="KAF9593773.1"/>
    <property type="molecule type" value="Genomic_DNA"/>
</dbReference>
<dbReference type="InterPro" id="IPR011598">
    <property type="entry name" value="bHLH_dom"/>
</dbReference>
<name>A0A835HB92_9MAGN</name>
<evidence type="ECO:0000259" key="6">
    <source>
        <dbReference type="PROSITE" id="PS50888"/>
    </source>
</evidence>